<keyword evidence="3" id="KW-1185">Reference proteome</keyword>
<dbReference type="KEGG" id="cber:B5D82_10735"/>
<dbReference type="RefSeq" id="WP_081151438.1">
    <property type="nucleotide sequence ID" value="NZ_CP020465.1"/>
</dbReference>
<evidence type="ECO:0000313" key="2">
    <source>
        <dbReference type="EMBL" id="ASP48190.1"/>
    </source>
</evidence>
<protein>
    <submittedName>
        <fullName evidence="2">N-acetyltransferase</fullName>
    </submittedName>
</protein>
<dbReference type="SUPFAM" id="SSF55729">
    <property type="entry name" value="Acyl-CoA N-acyltransferases (Nat)"/>
    <property type="match status" value="1"/>
</dbReference>
<gene>
    <name evidence="2" type="ORF">B5D82_10735</name>
</gene>
<dbReference type="EMBL" id="CP020465">
    <property type="protein sequence ID" value="ASP48190.1"/>
    <property type="molecule type" value="Genomic_DNA"/>
</dbReference>
<dbReference type="InterPro" id="IPR000182">
    <property type="entry name" value="GNAT_dom"/>
</dbReference>
<sequence>MKIHNSDRLSYQLINENDSEFLFQLDQNPEVMRYINGGNMTTREDIRQVFIPRHNAYKDIEKGLGLWKVTVINTQEDIGWVLVRPMDFFSDHPKWHDIELGWRFLQSTWGKGFATEAALHIQQLLAKQKENKSFSAIAVKDNLGSIAVMKKLGMEFIKSYIHSDAQLGNSEVVLYRLENKQS</sequence>
<reference evidence="2 3" key="1">
    <citation type="submission" date="2017-08" db="EMBL/GenBank/DDBJ databases">
        <title>Complete genome of Colwellia sp. NB097-1, a psychrophile bacterium ioslated from Bering Sea.</title>
        <authorList>
            <person name="Chen X."/>
        </authorList>
    </citation>
    <scope>NUCLEOTIDE SEQUENCE [LARGE SCALE GENOMIC DNA]</scope>
    <source>
        <strain evidence="2 3">NB097-1</strain>
    </source>
</reference>
<keyword evidence="2" id="KW-0808">Transferase</keyword>
<dbReference type="InterPro" id="IPR051531">
    <property type="entry name" value="N-acetyltransferase"/>
</dbReference>
<dbReference type="AlphaFoldDB" id="A0A222G8R2"/>
<dbReference type="PANTHER" id="PTHR43792">
    <property type="entry name" value="GNAT FAMILY, PUTATIVE (AFU_ORTHOLOGUE AFUA_3G00765)-RELATED-RELATED"/>
    <property type="match status" value="1"/>
</dbReference>
<dbReference type="GO" id="GO:0016747">
    <property type="term" value="F:acyltransferase activity, transferring groups other than amino-acyl groups"/>
    <property type="evidence" value="ECO:0007669"/>
    <property type="project" value="InterPro"/>
</dbReference>
<feature type="domain" description="N-acetyltransferase" evidence="1">
    <location>
        <begin position="9"/>
        <end position="155"/>
    </location>
</feature>
<dbReference type="OrthoDB" id="9801656at2"/>
<dbReference type="Proteomes" id="UP000202259">
    <property type="component" value="Chromosome"/>
</dbReference>
<proteinExistence type="predicted"/>
<accession>A0A222G8R2</accession>
<organism evidence="2 3">
    <name type="scientific">Cognaticolwellia beringensis</name>
    <dbReference type="NCBI Taxonomy" id="1967665"/>
    <lineage>
        <taxon>Bacteria</taxon>
        <taxon>Pseudomonadati</taxon>
        <taxon>Pseudomonadota</taxon>
        <taxon>Gammaproteobacteria</taxon>
        <taxon>Alteromonadales</taxon>
        <taxon>Colwelliaceae</taxon>
        <taxon>Cognaticolwellia</taxon>
    </lineage>
</organism>
<dbReference type="InterPro" id="IPR016181">
    <property type="entry name" value="Acyl_CoA_acyltransferase"/>
</dbReference>
<dbReference type="Pfam" id="PF13302">
    <property type="entry name" value="Acetyltransf_3"/>
    <property type="match status" value="1"/>
</dbReference>
<evidence type="ECO:0000313" key="3">
    <source>
        <dbReference type="Proteomes" id="UP000202259"/>
    </source>
</evidence>
<evidence type="ECO:0000259" key="1">
    <source>
        <dbReference type="Pfam" id="PF13302"/>
    </source>
</evidence>
<dbReference type="Gene3D" id="3.40.630.30">
    <property type="match status" value="1"/>
</dbReference>
<name>A0A222G8R2_9GAMM</name>
<dbReference type="PANTHER" id="PTHR43792:SF1">
    <property type="entry name" value="N-ACETYLTRANSFERASE DOMAIN-CONTAINING PROTEIN"/>
    <property type="match status" value="1"/>
</dbReference>